<dbReference type="Gene3D" id="3.40.50.300">
    <property type="entry name" value="P-loop containing nucleotide triphosphate hydrolases"/>
    <property type="match status" value="1"/>
</dbReference>
<evidence type="ECO:0000256" key="2">
    <source>
        <dbReference type="ARBA" id="ARBA00022448"/>
    </source>
</evidence>
<dbReference type="Pfam" id="PF00005">
    <property type="entry name" value="ABC_tran"/>
    <property type="match status" value="1"/>
</dbReference>
<reference evidence="10 11" key="2">
    <citation type="submission" date="2014-03" db="EMBL/GenBank/DDBJ databases">
        <title>The Genome Sequence of Anncaliia algerae insect isolate PRA339.</title>
        <authorList>
            <consortium name="The Broad Institute Genome Sequencing Platform"/>
            <consortium name="The Broad Institute Genome Sequencing Center for Infectious Disease"/>
            <person name="Cuomo C."/>
            <person name="Becnel J."/>
            <person name="Sanscrainte N."/>
            <person name="Walker B."/>
            <person name="Young S.K."/>
            <person name="Zeng Q."/>
            <person name="Gargeya S."/>
            <person name="Fitzgerald M."/>
            <person name="Haas B."/>
            <person name="Abouelleil A."/>
            <person name="Alvarado L."/>
            <person name="Arachchi H.M."/>
            <person name="Berlin A.M."/>
            <person name="Chapman S.B."/>
            <person name="Dewar J."/>
            <person name="Goldberg J."/>
            <person name="Griggs A."/>
            <person name="Gujja S."/>
            <person name="Hansen M."/>
            <person name="Howarth C."/>
            <person name="Imamovic A."/>
            <person name="Larimer J."/>
            <person name="McCowan C."/>
            <person name="Murphy C."/>
            <person name="Neiman D."/>
            <person name="Pearson M."/>
            <person name="Priest M."/>
            <person name="Roberts A."/>
            <person name="Saif S."/>
            <person name="Shea T."/>
            <person name="Sisk P."/>
            <person name="Sykes S."/>
            <person name="Wortman J."/>
            <person name="Nusbaum C."/>
            <person name="Birren B."/>
        </authorList>
    </citation>
    <scope>NUCLEOTIDE SEQUENCE [LARGE SCALE GENOMIC DNA]</scope>
    <source>
        <strain evidence="10 11">PRA339</strain>
    </source>
</reference>
<dbReference type="STRING" id="1288291.A0A059EZ71"/>
<dbReference type="InterPro" id="IPR050352">
    <property type="entry name" value="ABCG_transporters"/>
</dbReference>
<proteinExistence type="predicted"/>
<evidence type="ECO:0000256" key="3">
    <source>
        <dbReference type="ARBA" id="ARBA00022692"/>
    </source>
</evidence>
<evidence type="ECO:0000256" key="5">
    <source>
        <dbReference type="ARBA" id="ARBA00022840"/>
    </source>
</evidence>
<comment type="subcellular location">
    <subcellularLocation>
        <location evidence="1">Membrane</location>
        <topology evidence="1">Multi-pass membrane protein</topology>
    </subcellularLocation>
</comment>
<evidence type="ECO:0000313" key="10">
    <source>
        <dbReference type="EMBL" id="KCZ80029.1"/>
    </source>
</evidence>
<feature type="domain" description="ABC transporter" evidence="9">
    <location>
        <begin position="7"/>
        <end position="240"/>
    </location>
</feature>
<evidence type="ECO:0000256" key="7">
    <source>
        <dbReference type="ARBA" id="ARBA00023136"/>
    </source>
</evidence>
<feature type="transmembrane region" description="Helical" evidence="8">
    <location>
        <begin position="557"/>
        <end position="573"/>
    </location>
</feature>
<keyword evidence="7 8" id="KW-0472">Membrane</keyword>
<evidence type="ECO:0000256" key="1">
    <source>
        <dbReference type="ARBA" id="ARBA00004141"/>
    </source>
</evidence>
<dbReference type="InterPro" id="IPR003593">
    <property type="entry name" value="AAA+_ATPase"/>
</dbReference>
<dbReference type="GO" id="GO:0016020">
    <property type="term" value="C:membrane"/>
    <property type="evidence" value="ECO:0007669"/>
    <property type="project" value="UniProtKB-SubCell"/>
</dbReference>
<dbReference type="InterPro" id="IPR003439">
    <property type="entry name" value="ABC_transporter-like_ATP-bd"/>
</dbReference>
<evidence type="ECO:0000256" key="8">
    <source>
        <dbReference type="SAM" id="Phobius"/>
    </source>
</evidence>
<feature type="transmembrane region" description="Helical" evidence="8">
    <location>
        <begin position="276"/>
        <end position="293"/>
    </location>
</feature>
<feature type="transmembrane region" description="Helical" evidence="8">
    <location>
        <begin position="388"/>
        <end position="412"/>
    </location>
</feature>
<dbReference type="SMART" id="SM00382">
    <property type="entry name" value="AAA"/>
    <property type="match status" value="1"/>
</dbReference>
<feature type="transmembrane region" description="Helical" evidence="8">
    <location>
        <begin position="341"/>
        <end position="368"/>
    </location>
</feature>
<dbReference type="EMBL" id="KK365210">
    <property type="protein sequence ID" value="KCZ80029.1"/>
    <property type="molecule type" value="Genomic_DNA"/>
</dbReference>
<name>A0A059EZ71_9MICR</name>
<dbReference type="AlphaFoldDB" id="A0A059EZ71"/>
<reference evidence="11" key="1">
    <citation type="submission" date="2013-02" db="EMBL/GenBank/DDBJ databases">
        <authorList>
            <consortium name="The Broad Institute Genome Sequencing Platform"/>
            <person name="Cuomo C."/>
            <person name="Becnel J."/>
            <person name="Sanscrainte N."/>
            <person name="Walker B."/>
            <person name="Young S.K."/>
            <person name="Zeng Q."/>
            <person name="Gargeya S."/>
            <person name="Fitzgerald M."/>
            <person name="Haas B."/>
            <person name="Abouelleil A."/>
            <person name="Alvarado L."/>
            <person name="Arachchi H.M."/>
            <person name="Berlin A.M."/>
            <person name="Chapman S.B."/>
            <person name="Dewar J."/>
            <person name="Goldberg J."/>
            <person name="Griggs A."/>
            <person name="Gujja S."/>
            <person name="Hansen M."/>
            <person name="Howarth C."/>
            <person name="Imamovic A."/>
            <person name="Larimer J."/>
            <person name="McCowan C."/>
            <person name="Murphy C."/>
            <person name="Neiman D."/>
            <person name="Pearson M."/>
            <person name="Priest M."/>
            <person name="Roberts A."/>
            <person name="Saif S."/>
            <person name="Shea T."/>
            <person name="Sisk P."/>
            <person name="Sykes S."/>
            <person name="Wortman J."/>
            <person name="Nusbaum C."/>
            <person name="Birren B."/>
        </authorList>
    </citation>
    <scope>NUCLEOTIDE SEQUENCE [LARGE SCALE GENOMIC DNA]</scope>
    <source>
        <strain evidence="11">PRA339</strain>
    </source>
</reference>
<dbReference type="HOGENOM" id="CLU_030425_0_0_1"/>
<keyword evidence="11" id="KW-1185">Reference proteome</keyword>
<dbReference type="PANTHER" id="PTHR48041:SF139">
    <property type="entry name" value="PROTEIN SCARLET"/>
    <property type="match status" value="1"/>
</dbReference>
<dbReference type="GO" id="GO:0016887">
    <property type="term" value="F:ATP hydrolysis activity"/>
    <property type="evidence" value="ECO:0007669"/>
    <property type="project" value="InterPro"/>
</dbReference>
<feature type="transmembrane region" description="Helical" evidence="8">
    <location>
        <begin position="452"/>
        <end position="475"/>
    </location>
</feature>
<dbReference type="GO" id="GO:0005524">
    <property type="term" value="F:ATP binding"/>
    <property type="evidence" value="ECO:0007669"/>
    <property type="project" value="UniProtKB-KW"/>
</dbReference>
<organism evidence="10 11">
    <name type="scientific">Anncaliia algerae PRA339</name>
    <dbReference type="NCBI Taxonomy" id="1288291"/>
    <lineage>
        <taxon>Eukaryota</taxon>
        <taxon>Fungi</taxon>
        <taxon>Fungi incertae sedis</taxon>
        <taxon>Microsporidia</taxon>
        <taxon>Tubulinosematoidea</taxon>
        <taxon>Tubulinosematidae</taxon>
        <taxon>Anncaliia</taxon>
    </lineage>
</organism>
<sequence>MSDYTSLNWNNITVQVAGSNSKILQQINGRATKGNVHVIMGKGGSGKTTLMNTLVGLVPFEFMTNGSVYLDDSKVPSDFVKHAPFVDLKDVYFDNYTVKNFLWFHSKGKISRKYFHTKLEIYLSKLKIKSLKNVILSKLSSTEVKKVMIINALLSSNKFLMLDDPFSNLDLENILLVMSLISEVTKEESFITVLTIREPISEISSFIDEITFLIKGKQLYTGEINECRKFLTDNGINTSKDGIIIDELFKLSEDNDKISNILQEYSGTVTRSTRSSYFMSWRLSIFVVFSLVYRSVLLDMSNVNLITYFVVASLSFIYLFAASAFIIFIKELVPEYVKDKIATFSIVCLVFMGIKIFVSLFSSLYVPFTINSVIKNRRLLYSEGKRKVFSTLELTSAAILRTFLFYMVNLLVLTFPFIFLKIGVFLALLKYFSLFLLVECIVFFLYGNCFGYFIFGITLLVEVLNIFVFFCLIFRENLGKFVDVLNVTFQVSYCLKHLPEQYLKFFTSTKMTHEIIAPYFEFHKNIPSRNDLFNIFFEDVEERINVAPFVVNAVTKGYAVFFVFLTFNAIWNIRRRIGVPKRYILQKSK</sequence>
<evidence type="ECO:0000256" key="4">
    <source>
        <dbReference type="ARBA" id="ARBA00022741"/>
    </source>
</evidence>
<dbReference type="PANTHER" id="PTHR48041">
    <property type="entry name" value="ABC TRANSPORTER G FAMILY MEMBER 28"/>
    <property type="match status" value="1"/>
</dbReference>
<keyword evidence="2" id="KW-0813">Transport</keyword>
<keyword evidence="6 8" id="KW-1133">Transmembrane helix</keyword>
<keyword evidence="4" id="KW-0547">Nucleotide-binding</keyword>
<protein>
    <recommendedName>
        <fullName evidence="9">ABC transporter domain-containing protein</fullName>
    </recommendedName>
</protein>
<keyword evidence="3 8" id="KW-0812">Transmembrane</keyword>
<evidence type="ECO:0000313" key="11">
    <source>
        <dbReference type="Proteomes" id="UP000030655"/>
    </source>
</evidence>
<gene>
    <name evidence="10" type="ORF">H312_02586</name>
</gene>
<keyword evidence="5" id="KW-0067">ATP-binding</keyword>
<dbReference type="VEuPathDB" id="MicrosporidiaDB:H312_02586"/>
<dbReference type="GO" id="GO:0042626">
    <property type="term" value="F:ATPase-coupled transmembrane transporter activity"/>
    <property type="evidence" value="ECO:0007669"/>
    <property type="project" value="TreeGrafter"/>
</dbReference>
<dbReference type="InterPro" id="IPR027417">
    <property type="entry name" value="P-loop_NTPase"/>
</dbReference>
<dbReference type="SUPFAM" id="SSF52540">
    <property type="entry name" value="P-loop containing nucleoside triphosphate hydrolases"/>
    <property type="match status" value="1"/>
</dbReference>
<feature type="transmembrane region" description="Helical" evidence="8">
    <location>
        <begin position="305"/>
        <end position="329"/>
    </location>
</feature>
<evidence type="ECO:0000256" key="6">
    <source>
        <dbReference type="ARBA" id="ARBA00022989"/>
    </source>
</evidence>
<dbReference type="PROSITE" id="PS50893">
    <property type="entry name" value="ABC_TRANSPORTER_2"/>
    <property type="match status" value="1"/>
</dbReference>
<dbReference type="Proteomes" id="UP000030655">
    <property type="component" value="Unassembled WGS sequence"/>
</dbReference>
<dbReference type="OrthoDB" id="2196280at2759"/>
<evidence type="ECO:0000259" key="9">
    <source>
        <dbReference type="PROSITE" id="PS50893"/>
    </source>
</evidence>
<accession>A0A059EZ71</accession>
<feature type="transmembrane region" description="Helical" evidence="8">
    <location>
        <begin position="418"/>
        <end position="445"/>
    </location>
</feature>